<dbReference type="SUPFAM" id="SSF46548">
    <property type="entry name" value="alpha-helical ferredoxin"/>
    <property type="match status" value="1"/>
</dbReference>
<dbReference type="PANTHER" id="PTHR46313:SF3">
    <property type="entry name" value="PROLYCOPENE ISOMERASE, CHLOROPLASTIC"/>
    <property type="match status" value="1"/>
</dbReference>
<feature type="domain" description="Dihydroprymidine dehydrogenase" evidence="2">
    <location>
        <begin position="534"/>
        <end position="614"/>
    </location>
</feature>
<dbReference type="OrthoDB" id="9814556at2"/>
<protein>
    <submittedName>
        <fullName evidence="3">FAD-dependent oxidoreductase</fullName>
    </submittedName>
</protein>
<dbReference type="SUPFAM" id="SSF51905">
    <property type="entry name" value="FAD/NAD(P)-binding domain"/>
    <property type="match status" value="1"/>
</dbReference>
<gene>
    <name evidence="3" type="ORF">QX51_05675</name>
</gene>
<dbReference type="Pfam" id="PF14691">
    <property type="entry name" value="Fer4_20"/>
    <property type="match status" value="1"/>
</dbReference>
<dbReference type="STRING" id="1577792.QX51_05675"/>
<proteinExistence type="predicted"/>
<dbReference type="GO" id="GO:0016491">
    <property type="term" value="F:oxidoreductase activity"/>
    <property type="evidence" value="ECO:0007669"/>
    <property type="project" value="InterPro"/>
</dbReference>
<dbReference type="RefSeq" id="WP_039678939.1">
    <property type="nucleotide sequence ID" value="NZ_JWHR01000060.1"/>
</dbReference>
<dbReference type="EMBL" id="JWHR01000060">
    <property type="protein sequence ID" value="KHS57909.1"/>
    <property type="molecule type" value="Genomic_DNA"/>
</dbReference>
<evidence type="ECO:0000313" key="3">
    <source>
        <dbReference type="EMBL" id="KHS57909.1"/>
    </source>
</evidence>
<dbReference type="Pfam" id="PF01593">
    <property type="entry name" value="Amino_oxidase"/>
    <property type="match status" value="1"/>
</dbReference>
<dbReference type="GO" id="GO:0051536">
    <property type="term" value="F:iron-sulfur cluster binding"/>
    <property type="evidence" value="ECO:0007669"/>
    <property type="project" value="InterPro"/>
</dbReference>
<dbReference type="Proteomes" id="UP000031189">
    <property type="component" value="Unassembled WGS sequence"/>
</dbReference>
<dbReference type="InterPro" id="IPR045892">
    <property type="entry name" value="CrtISO-like"/>
</dbReference>
<dbReference type="Gene3D" id="1.10.1060.10">
    <property type="entry name" value="Alpha-helical ferredoxin"/>
    <property type="match status" value="1"/>
</dbReference>
<accession>A0A0B3VYS3</accession>
<dbReference type="GO" id="GO:0016116">
    <property type="term" value="P:carotenoid metabolic process"/>
    <property type="evidence" value="ECO:0007669"/>
    <property type="project" value="InterPro"/>
</dbReference>
<evidence type="ECO:0000313" key="4">
    <source>
        <dbReference type="Proteomes" id="UP000031189"/>
    </source>
</evidence>
<reference evidence="3 4" key="1">
    <citation type="submission" date="2014-12" db="EMBL/GenBank/DDBJ databases">
        <title>Draft genome sequence of Terrisporobacter sp. 08-306576, isolated from the blood culture of a bacteremia patient.</title>
        <authorList>
            <person name="Lund L.C."/>
            <person name="Sydenham T.V."/>
            <person name="Hogh S.V."/>
            <person name="Skov M.N."/>
            <person name="Kemp M."/>
            <person name="Justesen U.S."/>
        </authorList>
    </citation>
    <scope>NUCLEOTIDE SEQUENCE [LARGE SCALE GENOMIC DNA]</scope>
    <source>
        <strain evidence="3 4">08-306576</strain>
    </source>
</reference>
<name>A0A0B3VYS3_9FIRM</name>
<evidence type="ECO:0000259" key="1">
    <source>
        <dbReference type="Pfam" id="PF01593"/>
    </source>
</evidence>
<dbReference type="InterPro" id="IPR028261">
    <property type="entry name" value="DPD_II"/>
</dbReference>
<feature type="domain" description="Amine oxidase" evidence="1">
    <location>
        <begin position="12"/>
        <end position="494"/>
    </location>
</feature>
<dbReference type="InterPro" id="IPR036188">
    <property type="entry name" value="FAD/NAD-bd_sf"/>
</dbReference>
<organism evidence="3 4">
    <name type="scientific">Terrisporobacter othiniensis</name>
    <dbReference type="NCBI Taxonomy" id="1577792"/>
    <lineage>
        <taxon>Bacteria</taxon>
        <taxon>Bacillati</taxon>
        <taxon>Bacillota</taxon>
        <taxon>Clostridia</taxon>
        <taxon>Peptostreptococcales</taxon>
        <taxon>Peptostreptococcaceae</taxon>
        <taxon>Terrisporobacter</taxon>
    </lineage>
</organism>
<keyword evidence="4" id="KW-1185">Reference proteome</keyword>
<dbReference type="Gene3D" id="3.50.50.60">
    <property type="entry name" value="FAD/NAD(P)-binding domain"/>
    <property type="match status" value="2"/>
</dbReference>
<dbReference type="AlphaFoldDB" id="A0A0B3VYS3"/>
<evidence type="ECO:0000259" key="2">
    <source>
        <dbReference type="Pfam" id="PF14691"/>
    </source>
</evidence>
<dbReference type="PANTHER" id="PTHR46313">
    <property type="match status" value="1"/>
</dbReference>
<comment type="caution">
    <text evidence="3">The sequence shown here is derived from an EMBL/GenBank/DDBJ whole genome shotgun (WGS) entry which is preliminary data.</text>
</comment>
<sequence>MESEVIVIGAGLSGLTSAALLAKRGFDVTVVDAQFKPGGSCGIFKRKDVIFEQGAAMIYGFGKIGFNPHRFVFNALEEPIDIIKHDELYCINFKGKRIIFHEDINKFTDELGKIFPEEKKNFKKFYNDLSDLYLKVIAKQPTFTTPDVVTKEQGLMQLKSHPKAYMKFLGFMNKNTEYLLKKYFETKEVFDFFDKLTSTYCYTNVYETPAILSSVMFVDNHFGGSYYPAGSTLNLVGKLEKVIEENKGEMIYNKKVEKILVDNNKVIGVRLDDNQVIKSKIVINSGNVWNLYNSLIDKNLCKKNRKWANSLISTYPSLVLFALVEERVIPEDTLPIEMLISNSKKIDEGEITVYILSKDDYTLCPRGYHTIMAIGPSFKPWPVGLDKDYHDVDYLNKKAIEKNRMLQVLEKRFPGFIDAISYVELSTPATLENLVMKEKGAVAGPKQQLGQHMMKRLKTKGDIEGLYNCGESTVMGTGTPAVTVSGISAANLILREHHMKEYENKDIKKDYVRIVENPYRGESLKLSYDELEDKIGKLAMKCQYCMNPTCESACKNNVPIRDINRKLSVGNFYGGRKLLNQHKVNPCINCEEISCEKACVRRKFDNAVNIKEININLIKK</sequence>
<dbReference type="InterPro" id="IPR009051">
    <property type="entry name" value="Helical_ferredxn"/>
</dbReference>
<dbReference type="InterPro" id="IPR002937">
    <property type="entry name" value="Amino_oxidase"/>
</dbReference>